<evidence type="ECO:0000256" key="1">
    <source>
        <dbReference type="SAM" id="MobiDB-lite"/>
    </source>
</evidence>
<protein>
    <submittedName>
        <fullName evidence="2">Uncharacterized protein</fullName>
    </submittedName>
</protein>
<dbReference type="EMBL" id="CP053452">
    <property type="protein sequence ID" value="QJW93285.1"/>
    <property type="molecule type" value="Genomic_DNA"/>
</dbReference>
<sequence length="160" mass="16667">MGKIRTNHFTLVLGLRYALTNSLYRSPMFAPLTSLVRGWRAAWLLVVLACAKPGRAAAECGDHVTILNTQVNPTDATASSPSGTPAPLNAPCSGPNCSRLPDRHPPLAPAPVSEPSGKEAAAILGLLGAPDLARFALAPAATSHRPIARATAIFHPPRAV</sequence>
<evidence type="ECO:0000313" key="2">
    <source>
        <dbReference type="EMBL" id="QJW93285.1"/>
    </source>
</evidence>
<gene>
    <name evidence="2" type="ORF">FTUN_0791</name>
</gene>
<reference evidence="3" key="1">
    <citation type="submission" date="2020-05" db="EMBL/GenBank/DDBJ databases">
        <title>Frigoriglobus tundricola gen. nov., sp. nov., a psychrotolerant cellulolytic planctomycete of the family Gemmataceae with two divergent copies of 16S rRNA gene.</title>
        <authorList>
            <person name="Kulichevskaya I.S."/>
            <person name="Ivanova A.A."/>
            <person name="Naumoff D.G."/>
            <person name="Beletsky A.V."/>
            <person name="Rijpstra W.I.C."/>
            <person name="Sinninghe Damste J.S."/>
            <person name="Mardanov A.V."/>
            <person name="Ravin N.V."/>
            <person name="Dedysh S.N."/>
        </authorList>
    </citation>
    <scope>NUCLEOTIDE SEQUENCE [LARGE SCALE GENOMIC DNA]</scope>
    <source>
        <strain evidence="3">PL17</strain>
    </source>
</reference>
<proteinExistence type="predicted"/>
<organism evidence="2 3">
    <name type="scientific">Frigoriglobus tundricola</name>
    <dbReference type="NCBI Taxonomy" id="2774151"/>
    <lineage>
        <taxon>Bacteria</taxon>
        <taxon>Pseudomonadati</taxon>
        <taxon>Planctomycetota</taxon>
        <taxon>Planctomycetia</taxon>
        <taxon>Gemmatales</taxon>
        <taxon>Gemmataceae</taxon>
        <taxon>Frigoriglobus</taxon>
    </lineage>
</organism>
<name>A0A6M5YGX3_9BACT</name>
<feature type="region of interest" description="Disordered" evidence="1">
    <location>
        <begin position="74"/>
        <end position="114"/>
    </location>
</feature>
<dbReference type="KEGG" id="ftj:FTUN_0791"/>
<evidence type="ECO:0000313" key="3">
    <source>
        <dbReference type="Proteomes" id="UP000503447"/>
    </source>
</evidence>
<dbReference type="Proteomes" id="UP000503447">
    <property type="component" value="Chromosome"/>
</dbReference>
<keyword evidence="3" id="KW-1185">Reference proteome</keyword>
<accession>A0A6M5YGX3</accession>
<feature type="compositionally biased region" description="Polar residues" evidence="1">
    <location>
        <begin position="74"/>
        <end position="83"/>
    </location>
</feature>
<dbReference type="AlphaFoldDB" id="A0A6M5YGX3"/>